<sequence>MVSPRTLERSVPWIGFVPLLFANLLPLVGVLAFGWDAAILVTVYVLEMFLTFPLTAAKALFAQQPPKTDDEDPNVSDELKQRRGSVELVSWLPPIYPRNVPFVSTVLLGFAWVSVFGASVLSEVIPVEDVLLRSEVVMSVVALVAATSADVWRDYLRGGRYETVSAYEVVQTHVGQTFFLVVVLMVVVSPDDVGGVALLAGFVFGKLLVDWATFRAAHGEPGRLLGWLAGPNDPTKPVDPPMVPEGGPDVRISTDDTAVLYTAAHHTLFGAVFFAPWILISLVVSLAVFTGDDTPLAVVVGTGVAFAFLLLLQPAMEFVKIVLRYGPLEYRRYEDRLVAYDTLVDEPQWSVLPDEVRDATVVVDNLPDHLLGTRTFAVTMGWGDDEFERDLGPVSDSDAFVSAFEIPVRTMELDPIDRRLAWAAVVLGVGLAGALILTFRPWASVIALVPVTFLLPFSLFVPLGLWRLAYPSSD</sequence>
<organism evidence="2 3">
    <name type="scientific">Natrinema salaciae</name>
    <dbReference type="NCBI Taxonomy" id="1186196"/>
    <lineage>
        <taxon>Archaea</taxon>
        <taxon>Methanobacteriati</taxon>
        <taxon>Methanobacteriota</taxon>
        <taxon>Stenosarchaea group</taxon>
        <taxon>Halobacteria</taxon>
        <taxon>Halobacteriales</taxon>
        <taxon>Natrialbaceae</taxon>
        <taxon>Natrinema</taxon>
    </lineage>
</organism>
<keyword evidence="3" id="KW-1185">Reference proteome</keyword>
<reference evidence="3" key="1">
    <citation type="submission" date="2016-10" db="EMBL/GenBank/DDBJ databases">
        <authorList>
            <person name="Varghese N."/>
            <person name="Submissions S."/>
        </authorList>
    </citation>
    <scope>NUCLEOTIDE SEQUENCE [LARGE SCALE GENOMIC DNA]</scope>
    <source>
        <strain evidence="3">DSM 25055</strain>
    </source>
</reference>
<feature type="transmembrane region" description="Helical" evidence="1">
    <location>
        <begin position="445"/>
        <end position="466"/>
    </location>
</feature>
<proteinExistence type="predicted"/>
<feature type="transmembrane region" description="Helical" evidence="1">
    <location>
        <begin position="41"/>
        <end position="61"/>
    </location>
</feature>
<keyword evidence="1" id="KW-0472">Membrane</keyword>
<evidence type="ECO:0000313" key="2">
    <source>
        <dbReference type="EMBL" id="SEQ34985.1"/>
    </source>
</evidence>
<evidence type="ECO:0000313" key="3">
    <source>
        <dbReference type="Proteomes" id="UP000199114"/>
    </source>
</evidence>
<dbReference type="RefSeq" id="WP_090615754.1">
    <property type="nucleotide sequence ID" value="NZ_FOFD01000002.1"/>
</dbReference>
<feature type="transmembrane region" description="Helical" evidence="1">
    <location>
        <begin position="295"/>
        <end position="312"/>
    </location>
</feature>
<dbReference type="Pfam" id="PF20108">
    <property type="entry name" value="DUF6498"/>
    <property type="match status" value="1"/>
</dbReference>
<evidence type="ECO:0000256" key="1">
    <source>
        <dbReference type="SAM" id="Phobius"/>
    </source>
</evidence>
<name>A0A1H9FAV6_9EURY</name>
<feature type="transmembrane region" description="Helical" evidence="1">
    <location>
        <begin position="12"/>
        <end position="35"/>
    </location>
</feature>
<feature type="transmembrane region" description="Helical" evidence="1">
    <location>
        <begin position="268"/>
        <end position="289"/>
    </location>
</feature>
<keyword evidence="1" id="KW-1133">Transmembrane helix</keyword>
<dbReference type="InterPro" id="IPR045466">
    <property type="entry name" value="DUF6498"/>
</dbReference>
<protein>
    <submittedName>
        <fullName evidence="2">Uncharacterized protein</fullName>
    </submittedName>
</protein>
<feature type="transmembrane region" description="Helical" evidence="1">
    <location>
        <begin position="420"/>
        <end position="439"/>
    </location>
</feature>
<accession>A0A1H9FAV6</accession>
<keyword evidence="1" id="KW-0812">Transmembrane</keyword>
<dbReference type="EMBL" id="FOFD01000002">
    <property type="protein sequence ID" value="SEQ34985.1"/>
    <property type="molecule type" value="Genomic_DNA"/>
</dbReference>
<dbReference type="OrthoDB" id="169315at2157"/>
<gene>
    <name evidence="2" type="ORF">SAMN04489841_1523</name>
</gene>
<dbReference type="Proteomes" id="UP000199114">
    <property type="component" value="Unassembled WGS sequence"/>
</dbReference>
<dbReference type="AlphaFoldDB" id="A0A1H9FAV6"/>